<evidence type="ECO:0000313" key="3">
    <source>
        <dbReference type="Proteomes" id="UP000700815"/>
    </source>
</evidence>
<protein>
    <submittedName>
        <fullName evidence="2">Uncharacterized protein</fullName>
    </submittedName>
</protein>
<feature type="transmembrane region" description="Helical" evidence="1">
    <location>
        <begin position="15"/>
        <end position="36"/>
    </location>
</feature>
<organism evidence="2 3">
    <name type="scientific">Bifidobacterium miconis</name>
    <dbReference type="NCBI Taxonomy" id="2834435"/>
    <lineage>
        <taxon>Bacteria</taxon>
        <taxon>Bacillati</taxon>
        <taxon>Actinomycetota</taxon>
        <taxon>Actinomycetes</taxon>
        <taxon>Bifidobacteriales</taxon>
        <taxon>Bifidobacteriaceae</taxon>
        <taxon>Bifidobacterium</taxon>
    </lineage>
</organism>
<gene>
    <name evidence="2" type="ORF">KIH79_10315</name>
</gene>
<dbReference type="RefSeq" id="WP_219059287.1">
    <property type="nucleotide sequence ID" value="NZ_JAHBBH010000036.1"/>
</dbReference>
<evidence type="ECO:0000313" key="2">
    <source>
        <dbReference type="EMBL" id="MBW3093304.1"/>
    </source>
</evidence>
<name>A0ABS6WIA7_9BIFI</name>
<reference evidence="2 3" key="1">
    <citation type="submission" date="2021-05" db="EMBL/GenBank/DDBJ databases">
        <title>Phylogenetic classification of ten novel species belonging to the genus Bifidobacterium comprising B. colchicus sp. nov., B. abeli sp. nov., B. bicoloris sp. nov., B. guerezis sp. nov., B. rosaliae sp. nov., B. santillanensis sp. nov., B. argentati sp. nov., B. amazzoni sp. nov., B. pluviali sp. nov., and B. pinnaculum sp. nov.</title>
        <authorList>
            <person name="Lugli G.A."/>
            <person name="Ruiz Garcia L."/>
            <person name="Margolles A."/>
            <person name="Ventura M."/>
        </authorList>
    </citation>
    <scope>NUCLEOTIDE SEQUENCE [LARGE SCALE GENOMIC DNA]</scope>
    <source>
        <strain evidence="2 3">82T10</strain>
    </source>
</reference>
<keyword evidence="3" id="KW-1185">Reference proteome</keyword>
<dbReference type="Proteomes" id="UP000700815">
    <property type="component" value="Unassembled WGS sequence"/>
</dbReference>
<evidence type="ECO:0000256" key="1">
    <source>
        <dbReference type="SAM" id="Phobius"/>
    </source>
</evidence>
<dbReference type="EMBL" id="JAHBBH010000036">
    <property type="protein sequence ID" value="MBW3093304.1"/>
    <property type="molecule type" value="Genomic_DNA"/>
</dbReference>
<feature type="transmembrane region" description="Helical" evidence="1">
    <location>
        <begin position="80"/>
        <end position="109"/>
    </location>
</feature>
<comment type="caution">
    <text evidence="2">The sequence shown here is derived from an EMBL/GenBank/DDBJ whole genome shotgun (WGS) entry which is preliminary data.</text>
</comment>
<keyword evidence="1" id="KW-1133">Transmembrane helix</keyword>
<sequence>MTFPIPDEYITRLSVLFTILPIAVIALFAASIVAELRLSRRDSPKPGLVLPIVWIALGIVYAVCWNILPLVLAAGAPLDIIGPMAAMAAVTGMFQYSVPGLILLGIHLWQRGNVARRKEIQHAVEDL</sequence>
<keyword evidence="1" id="KW-0812">Transmembrane</keyword>
<proteinExistence type="predicted"/>
<keyword evidence="1" id="KW-0472">Membrane</keyword>
<accession>A0ABS6WIA7</accession>
<feature type="transmembrane region" description="Helical" evidence="1">
    <location>
        <begin position="48"/>
        <end position="68"/>
    </location>
</feature>